<evidence type="ECO:0008006" key="4">
    <source>
        <dbReference type="Google" id="ProtNLM"/>
    </source>
</evidence>
<gene>
    <name evidence="2" type="ORF">ACFODU_05175</name>
</gene>
<evidence type="ECO:0000313" key="3">
    <source>
        <dbReference type="Proteomes" id="UP001595456"/>
    </source>
</evidence>
<comment type="caution">
    <text evidence="2">The sequence shown here is derived from an EMBL/GenBank/DDBJ whole genome shotgun (WGS) entry which is preliminary data.</text>
</comment>
<reference evidence="3" key="1">
    <citation type="journal article" date="2019" name="Int. J. Syst. Evol. Microbiol.">
        <title>The Global Catalogue of Microorganisms (GCM) 10K type strain sequencing project: providing services to taxonomists for standard genome sequencing and annotation.</title>
        <authorList>
            <consortium name="The Broad Institute Genomics Platform"/>
            <consortium name="The Broad Institute Genome Sequencing Center for Infectious Disease"/>
            <person name="Wu L."/>
            <person name="Ma J."/>
        </authorList>
    </citation>
    <scope>NUCLEOTIDE SEQUENCE [LARGE SCALE GENOMIC DNA]</scope>
    <source>
        <strain evidence="3">KCTC 52607</strain>
    </source>
</reference>
<keyword evidence="3" id="KW-1185">Reference proteome</keyword>
<dbReference type="RefSeq" id="WP_336927047.1">
    <property type="nucleotide sequence ID" value="NZ_JBANRO010000011.1"/>
</dbReference>
<evidence type="ECO:0000256" key="1">
    <source>
        <dbReference type="SAM" id="SignalP"/>
    </source>
</evidence>
<dbReference type="Proteomes" id="UP001595456">
    <property type="component" value="Unassembled WGS sequence"/>
</dbReference>
<evidence type="ECO:0000313" key="2">
    <source>
        <dbReference type="EMBL" id="MFC3097189.1"/>
    </source>
</evidence>
<protein>
    <recommendedName>
        <fullName evidence="4">Secreted protein</fullName>
    </recommendedName>
</protein>
<feature type="chain" id="PRO_5047459880" description="Secreted protein" evidence="1">
    <location>
        <begin position="29"/>
        <end position="221"/>
    </location>
</feature>
<keyword evidence="1" id="KW-0732">Signal</keyword>
<feature type="signal peptide" evidence="1">
    <location>
        <begin position="1"/>
        <end position="28"/>
    </location>
</feature>
<proteinExistence type="predicted"/>
<organism evidence="2 3">
    <name type="scientific">Alteraurantiacibacter palmitatis</name>
    <dbReference type="NCBI Taxonomy" id="2054628"/>
    <lineage>
        <taxon>Bacteria</taxon>
        <taxon>Pseudomonadati</taxon>
        <taxon>Pseudomonadota</taxon>
        <taxon>Alphaproteobacteria</taxon>
        <taxon>Sphingomonadales</taxon>
        <taxon>Erythrobacteraceae</taxon>
        <taxon>Alteraurantiacibacter</taxon>
    </lineage>
</organism>
<accession>A0ABV7E398</accession>
<sequence length="221" mass="24266">MKRLPLAATLLAAFSALGTALSATPALAQSDSYRVEANDTYSVDLTICNPEVYVSVRGDGDTDLDFTVRSPSGQTVHSDYDYTDITFFTLYRQARSGCETYQMDVSNLGNVWNRFSVDMETIRADAASNSGTTNDGRNRAVSFANNGKESVWYIYWANVANRDWGPDQLGSNVIIAGDSWQTTIDDGSGACRFNIRAVTRGGREILRNNVDVCSTYTINLD</sequence>
<name>A0ABV7E398_9SPHN</name>
<dbReference type="EMBL" id="JBHRST010000007">
    <property type="protein sequence ID" value="MFC3097189.1"/>
    <property type="molecule type" value="Genomic_DNA"/>
</dbReference>